<evidence type="ECO:0000313" key="4">
    <source>
        <dbReference type="Proteomes" id="UP001197626"/>
    </source>
</evidence>
<keyword evidence="4" id="KW-1185">Reference proteome</keyword>
<dbReference type="RefSeq" id="WP_229292516.1">
    <property type="nucleotide sequence ID" value="NZ_CP086654.1"/>
</dbReference>
<dbReference type="PROSITE" id="PS51756">
    <property type="entry name" value="LXG"/>
    <property type="match status" value="1"/>
</dbReference>
<reference evidence="3 4" key="1">
    <citation type="journal article" date="2022" name="Pathogens">
        <title>Staphylococcus ratti sp. nov. Isolated from a Lab Rat.</title>
        <authorList>
            <person name="Kovarovic V."/>
            <person name="Sedlacek I."/>
            <person name="Petras P."/>
            <person name="Kralova S."/>
            <person name="Maslanova I."/>
            <person name="Svec P."/>
            <person name="Neumann-Schaal M."/>
            <person name="Botka T."/>
            <person name="Gelbicova T."/>
            <person name="Stankova E."/>
            <person name="Doskar J."/>
            <person name="Pantucek R."/>
        </authorList>
    </citation>
    <scope>NUCLEOTIDE SEQUENCE [LARGE SCALE GENOMIC DNA]</scope>
    <source>
        <strain evidence="3 4">CCM 9025</strain>
    </source>
</reference>
<evidence type="ECO:0000313" key="3">
    <source>
        <dbReference type="EMBL" id="UEX90016.1"/>
    </source>
</evidence>
<evidence type="ECO:0000259" key="2">
    <source>
        <dbReference type="PROSITE" id="PS51756"/>
    </source>
</evidence>
<name>A0ABY3PCH3_9STAP</name>
<proteinExistence type="inferred from homology"/>
<organism evidence="3 4">
    <name type="scientific">Staphylococcus ratti</name>
    <dbReference type="NCBI Taxonomy" id="2892440"/>
    <lineage>
        <taxon>Bacteria</taxon>
        <taxon>Bacillati</taxon>
        <taxon>Bacillota</taxon>
        <taxon>Bacilli</taxon>
        <taxon>Bacillales</taxon>
        <taxon>Staphylococcaceae</taxon>
        <taxon>Staphylococcus</taxon>
    </lineage>
</organism>
<sequence length="557" mass="61754">MSVKVDMREVHNMKDAITKELSKTNSDLESLKGSMSKLIETKQFEGATATNIKDYTNTFHNQTIEKFKNTNQNFVQDISKSINKFSESVDNHEEAILVEDEIEKYKTDIIKKVASMKESVEYANVNIEYAGGLTTAKKISYENLINDKNTFKDYINTTLEKLEDFDALNSIDGDITNNAITELKGLTSYVKKGLPANRSTIKSTSKKIERAILHHKTREELVKFQEFLEKNSDYMNRVPSKSRKAVKAFKQAGRELLALKAIGNGDVIAGYNKFMSVRNVDKLIDSMSHKQLQKMALFMHTDADNIKLKNLLKSSGEFVKNNPFKKGNLVNWMTNVQNYKSKSSELLKNELKDKNFQYKFGDSRKFFDTAEMKKAASTEFKNTFSSQNFRDHILKKENLKFNKTPLTNVKNYLGEGVKGLKGDFSSKNILGKFQLSMKLGGKVLKPLGVAAAITDNLDEKSTQEKLVGMGVDLGAIGASAAAGAAIGTAIPIPVVGTLLGAGAGILVGVAMEAKLPGFDKSATELAKEGINKSIDAQVNTFKSGWNLASKGLKTIFN</sequence>
<dbReference type="Proteomes" id="UP001197626">
    <property type="component" value="Chromosome"/>
</dbReference>
<feature type="domain" description="LXG" evidence="2">
    <location>
        <begin position="1"/>
        <end position="244"/>
    </location>
</feature>
<dbReference type="Pfam" id="PF04740">
    <property type="entry name" value="LXG"/>
    <property type="match status" value="1"/>
</dbReference>
<evidence type="ECO:0000256" key="1">
    <source>
        <dbReference type="ARBA" id="ARBA00034117"/>
    </source>
</evidence>
<accession>A0ABY3PCH3</accession>
<protein>
    <submittedName>
        <fullName evidence="3">LXG domain-containing protein</fullName>
    </submittedName>
</protein>
<comment type="similarity">
    <text evidence="1">In the N-terminal section; belongs to the LXG family.</text>
</comment>
<gene>
    <name evidence="3" type="ORF">LN051_10850</name>
</gene>
<dbReference type="InterPro" id="IPR006829">
    <property type="entry name" value="LXG_dom"/>
</dbReference>
<dbReference type="EMBL" id="CP086654">
    <property type="protein sequence ID" value="UEX90016.1"/>
    <property type="molecule type" value="Genomic_DNA"/>
</dbReference>